<reference evidence="6" key="1">
    <citation type="submission" date="2023-07" db="EMBL/GenBank/DDBJ databases">
        <title>Description of three actinobacteria isolated from air of manufacturing shop in a pharmaceutical factory.</title>
        <authorList>
            <person name="Zhang D.-F."/>
        </authorList>
    </citation>
    <scope>NUCLEOTIDE SEQUENCE [LARGE SCALE GENOMIC DNA]</scope>
    <source>
        <strain evidence="6">CCTCC AB 207010</strain>
    </source>
</reference>
<keyword evidence="2" id="KW-0238">DNA-binding</keyword>
<proteinExistence type="predicted"/>
<keyword evidence="1" id="KW-0805">Transcription regulation</keyword>
<dbReference type="InterPro" id="IPR002577">
    <property type="entry name" value="HTH_HxlR"/>
</dbReference>
<dbReference type="PROSITE" id="PS51118">
    <property type="entry name" value="HTH_HXLR"/>
    <property type="match status" value="1"/>
</dbReference>
<evidence type="ECO:0000256" key="1">
    <source>
        <dbReference type="ARBA" id="ARBA00023015"/>
    </source>
</evidence>
<sequence length="150" mass="16673">MPAAQPRESRSEYEGACREHGDSGAVIREVLERVGDKWSLLVIDTLAAGVLRLSELQKHIPGISQRMLTRTLRLLERDGLITRTVHPEVPPRVEYALTSVGRTLIVPAQELAGWAVEHQAAILSAREAYDAAHEEINKPENPGLDSRHMK</sequence>
<keyword evidence="6" id="KW-1185">Reference proteome</keyword>
<name>A0ABU1FSV8_9MICC</name>
<dbReference type="InterPro" id="IPR036390">
    <property type="entry name" value="WH_DNA-bd_sf"/>
</dbReference>
<dbReference type="Gene3D" id="1.10.10.10">
    <property type="entry name" value="Winged helix-like DNA-binding domain superfamily/Winged helix DNA-binding domain"/>
    <property type="match status" value="1"/>
</dbReference>
<organism evidence="5 6">
    <name type="scientific">Nesterenkonia flava</name>
    <dbReference type="NCBI Taxonomy" id="469799"/>
    <lineage>
        <taxon>Bacteria</taxon>
        <taxon>Bacillati</taxon>
        <taxon>Actinomycetota</taxon>
        <taxon>Actinomycetes</taxon>
        <taxon>Micrococcales</taxon>
        <taxon>Micrococcaceae</taxon>
        <taxon>Nesterenkonia</taxon>
    </lineage>
</organism>
<dbReference type="SUPFAM" id="SSF46785">
    <property type="entry name" value="Winged helix' DNA-binding domain"/>
    <property type="match status" value="1"/>
</dbReference>
<dbReference type="PANTHER" id="PTHR33204:SF39">
    <property type="entry name" value="TRANSCRIPTIONAL REGULATORY PROTEIN"/>
    <property type="match status" value="1"/>
</dbReference>
<accession>A0ABU1FSV8</accession>
<dbReference type="Pfam" id="PF01638">
    <property type="entry name" value="HxlR"/>
    <property type="match status" value="1"/>
</dbReference>
<evidence type="ECO:0000256" key="3">
    <source>
        <dbReference type="ARBA" id="ARBA00023163"/>
    </source>
</evidence>
<protein>
    <submittedName>
        <fullName evidence="5">Helix-turn-helix domain-containing protein</fullName>
    </submittedName>
</protein>
<feature type="domain" description="HTH hxlR-type" evidence="4">
    <location>
        <begin position="17"/>
        <end position="123"/>
    </location>
</feature>
<gene>
    <name evidence="5" type="ORF">RH857_06195</name>
</gene>
<evidence type="ECO:0000259" key="4">
    <source>
        <dbReference type="PROSITE" id="PS51118"/>
    </source>
</evidence>
<dbReference type="EMBL" id="JAVKGT010000012">
    <property type="protein sequence ID" value="MDR5711724.1"/>
    <property type="molecule type" value="Genomic_DNA"/>
</dbReference>
<dbReference type="Proteomes" id="UP001260872">
    <property type="component" value="Unassembled WGS sequence"/>
</dbReference>
<dbReference type="InterPro" id="IPR036388">
    <property type="entry name" value="WH-like_DNA-bd_sf"/>
</dbReference>
<comment type="caution">
    <text evidence="5">The sequence shown here is derived from an EMBL/GenBank/DDBJ whole genome shotgun (WGS) entry which is preliminary data.</text>
</comment>
<keyword evidence="3" id="KW-0804">Transcription</keyword>
<evidence type="ECO:0000313" key="5">
    <source>
        <dbReference type="EMBL" id="MDR5711724.1"/>
    </source>
</evidence>
<dbReference type="RefSeq" id="WP_310537104.1">
    <property type="nucleotide sequence ID" value="NZ_BAAAOC010000023.1"/>
</dbReference>
<evidence type="ECO:0000313" key="6">
    <source>
        <dbReference type="Proteomes" id="UP001260872"/>
    </source>
</evidence>
<evidence type="ECO:0000256" key="2">
    <source>
        <dbReference type="ARBA" id="ARBA00023125"/>
    </source>
</evidence>
<dbReference type="PANTHER" id="PTHR33204">
    <property type="entry name" value="TRANSCRIPTIONAL REGULATOR, MARR FAMILY"/>
    <property type="match status" value="1"/>
</dbReference>